<reference evidence="1" key="1">
    <citation type="journal article" date="2014" name="Int. J. Syst. Evol. Microbiol.">
        <title>Complete genome sequence of Corynebacterium casei LMG S-19264T (=DSM 44701T), isolated from a smear-ripened cheese.</title>
        <authorList>
            <consortium name="US DOE Joint Genome Institute (JGI-PGF)"/>
            <person name="Walter F."/>
            <person name="Albersmeier A."/>
            <person name="Kalinowski J."/>
            <person name="Ruckert C."/>
        </authorList>
    </citation>
    <scope>NUCLEOTIDE SEQUENCE</scope>
    <source>
        <strain evidence="1">KCTC 32255</strain>
    </source>
</reference>
<sequence length="97" mass="10890">MKLVWLIVLLCILYRLINARWPWQSARRLSHGRDLAQARARLGIAPAASRREVVEAHRQALAAVHPDRGGSSEQVHEVNAARDLILAELDDRPQPDG</sequence>
<dbReference type="SUPFAM" id="SSF46565">
    <property type="entry name" value="Chaperone J-domain"/>
    <property type="match status" value="1"/>
</dbReference>
<dbReference type="Gene3D" id="1.10.287.110">
    <property type="entry name" value="DnaJ domain"/>
    <property type="match status" value="1"/>
</dbReference>
<protein>
    <recommendedName>
        <fullName evidence="3">Molecular chaperone DnaJ</fullName>
    </recommendedName>
</protein>
<evidence type="ECO:0000313" key="1">
    <source>
        <dbReference type="EMBL" id="GGY99914.1"/>
    </source>
</evidence>
<accession>A0A918PCN4</accession>
<dbReference type="EMBL" id="BMZA01000003">
    <property type="protein sequence ID" value="GGY99914.1"/>
    <property type="molecule type" value="Genomic_DNA"/>
</dbReference>
<dbReference type="InterPro" id="IPR036869">
    <property type="entry name" value="J_dom_sf"/>
</dbReference>
<reference evidence="1" key="2">
    <citation type="submission" date="2020-09" db="EMBL/GenBank/DDBJ databases">
        <authorList>
            <person name="Sun Q."/>
            <person name="Kim S."/>
        </authorList>
    </citation>
    <scope>NUCLEOTIDE SEQUENCE</scope>
    <source>
        <strain evidence="1">KCTC 32255</strain>
    </source>
</reference>
<gene>
    <name evidence="1" type="ORF">GCM10011614_13650</name>
</gene>
<evidence type="ECO:0000313" key="2">
    <source>
        <dbReference type="Proteomes" id="UP000648075"/>
    </source>
</evidence>
<dbReference type="Proteomes" id="UP000648075">
    <property type="component" value="Unassembled WGS sequence"/>
</dbReference>
<dbReference type="AlphaFoldDB" id="A0A918PCN4"/>
<proteinExistence type="predicted"/>
<comment type="caution">
    <text evidence="1">The sequence shown here is derived from an EMBL/GenBank/DDBJ whole genome shotgun (WGS) entry which is preliminary data.</text>
</comment>
<name>A0A918PCN4_9SPHN</name>
<evidence type="ECO:0008006" key="3">
    <source>
        <dbReference type="Google" id="ProtNLM"/>
    </source>
</evidence>
<organism evidence="1 2">
    <name type="scientific">Novosphingobium colocasiae</name>
    <dbReference type="NCBI Taxonomy" id="1256513"/>
    <lineage>
        <taxon>Bacteria</taxon>
        <taxon>Pseudomonadati</taxon>
        <taxon>Pseudomonadota</taxon>
        <taxon>Alphaproteobacteria</taxon>
        <taxon>Sphingomonadales</taxon>
        <taxon>Sphingomonadaceae</taxon>
        <taxon>Novosphingobium</taxon>
    </lineage>
</organism>
<keyword evidence="2" id="KW-1185">Reference proteome</keyword>
<dbReference type="RefSeq" id="WP_189620384.1">
    <property type="nucleotide sequence ID" value="NZ_BMZA01000003.1"/>
</dbReference>